<organism evidence="2 3">
    <name type="scientific">Octopus vulgaris</name>
    <name type="common">Common octopus</name>
    <dbReference type="NCBI Taxonomy" id="6645"/>
    <lineage>
        <taxon>Eukaryota</taxon>
        <taxon>Metazoa</taxon>
        <taxon>Spiralia</taxon>
        <taxon>Lophotrochozoa</taxon>
        <taxon>Mollusca</taxon>
        <taxon>Cephalopoda</taxon>
        <taxon>Coleoidea</taxon>
        <taxon>Octopodiformes</taxon>
        <taxon>Octopoda</taxon>
        <taxon>Incirrata</taxon>
        <taxon>Octopodidae</taxon>
        <taxon>Octopus</taxon>
    </lineage>
</organism>
<evidence type="ECO:0000313" key="3">
    <source>
        <dbReference type="Proteomes" id="UP001162480"/>
    </source>
</evidence>
<dbReference type="Proteomes" id="UP001162480">
    <property type="component" value="Chromosome 4"/>
</dbReference>
<name>A0AA36F2Q6_OCTVU</name>
<keyword evidence="3" id="KW-1185">Reference proteome</keyword>
<proteinExistence type="predicted"/>
<dbReference type="Pfam" id="PF01091">
    <property type="entry name" value="PTN_MK_C"/>
    <property type="match status" value="3"/>
</dbReference>
<dbReference type="InterPro" id="IPR020090">
    <property type="entry name" value="PTN/MK_C_dom"/>
</dbReference>
<dbReference type="EMBL" id="OX597817">
    <property type="protein sequence ID" value="CAI9721580.1"/>
    <property type="molecule type" value="Genomic_DNA"/>
</dbReference>
<dbReference type="InterPro" id="IPR037122">
    <property type="entry name" value="PTN/MK_N_dom_sf"/>
</dbReference>
<dbReference type="InterPro" id="IPR038130">
    <property type="entry name" value="PTN/MK_C_dom_sf"/>
</dbReference>
<gene>
    <name evidence="2" type="ORF">OCTVUL_1B023093</name>
</gene>
<dbReference type="GO" id="GO:0048332">
    <property type="term" value="P:mesoderm morphogenesis"/>
    <property type="evidence" value="ECO:0007669"/>
    <property type="project" value="TreeGrafter"/>
</dbReference>
<dbReference type="GO" id="GO:0008201">
    <property type="term" value="F:heparin binding"/>
    <property type="evidence" value="ECO:0007669"/>
    <property type="project" value="TreeGrafter"/>
</dbReference>
<dbReference type="GO" id="GO:0005576">
    <property type="term" value="C:extracellular region"/>
    <property type="evidence" value="ECO:0007669"/>
    <property type="project" value="TreeGrafter"/>
</dbReference>
<dbReference type="SMART" id="SM00193">
    <property type="entry name" value="PTN"/>
    <property type="match status" value="2"/>
</dbReference>
<dbReference type="PANTHER" id="PTHR21050:SF1">
    <property type="entry name" value="MIDKINE AND PLEIOTROPHIN 1, ISOFORM A-RELATED"/>
    <property type="match status" value="1"/>
</dbReference>
<accession>A0AA36F2Q6</accession>
<evidence type="ECO:0000313" key="2">
    <source>
        <dbReference type="EMBL" id="CAI9721580.1"/>
    </source>
</evidence>
<dbReference type="InterPro" id="IPR000762">
    <property type="entry name" value="Midkine_heparin-bd_GF"/>
</dbReference>
<dbReference type="SUPFAM" id="SSF57288">
    <property type="entry name" value="Midkine"/>
    <property type="match status" value="1"/>
</dbReference>
<feature type="domain" description="Pleiotrophin/Midkine C-terminal" evidence="1">
    <location>
        <begin position="123"/>
        <end position="169"/>
    </location>
</feature>
<feature type="domain" description="Pleiotrophin/Midkine C-terminal" evidence="1">
    <location>
        <begin position="262"/>
        <end position="311"/>
    </location>
</feature>
<evidence type="ECO:0000259" key="1">
    <source>
        <dbReference type="Pfam" id="PF01091"/>
    </source>
</evidence>
<dbReference type="Gene3D" id="2.30.90.10">
    <property type="entry name" value="Heparin-binding Growth Factor, Midkine, Chain A- C-terminal Domain"/>
    <property type="match status" value="5"/>
</dbReference>
<feature type="domain" description="Pleiotrophin/Midkine C-terminal" evidence="1">
    <location>
        <begin position="216"/>
        <end position="261"/>
    </location>
</feature>
<dbReference type="AlphaFoldDB" id="A0AA36F2Q6"/>
<reference evidence="2" key="1">
    <citation type="submission" date="2023-08" db="EMBL/GenBank/DDBJ databases">
        <authorList>
            <person name="Alioto T."/>
            <person name="Alioto T."/>
            <person name="Gomez Garrido J."/>
        </authorList>
    </citation>
    <scope>NUCLEOTIDE SEQUENCE</scope>
</reference>
<dbReference type="PANTHER" id="PTHR21050">
    <property type="entry name" value="MIDKINE AND PLEIOTROPHIN 1, ISOFORM A-RELATED"/>
    <property type="match status" value="1"/>
</dbReference>
<dbReference type="GO" id="GO:0008083">
    <property type="term" value="F:growth factor activity"/>
    <property type="evidence" value="ECO:0007669"/>
    <property type="project" value="InterPro"/>
</dbReference>
<protein>
    <submittedName>
        <fullName evidence="2">58-like isoform X2</fullName>
    </submittedName>
</protein>
<sequence>MSLNYSVYIFTNKEHYNWLLGNIMKLLWIITCVLSVSFGVTDVAKAQQADKPAAALKRKSCSKWVFDECKVNGGVCGSGKKIGRRTGSNCGKKEKTFSCTIPCESNDMVNNKMNKDKKKRAGGKECKYMKGTWSACDPNTSTKNMTMMLKKGDPKKCPETRIKSKGCKQGKACKYTRGPWSQCDAQTNEKTRVLKLRRGDPNRCQKEKTLTKTCKLKCKYEKGEWSACDPVTNKKVRVLTLRRGDPNSCEKEKTISKSCRRNCKYNKGAWSKCDPTTKTKSRTLTLKAPSDSSCPASKPQTKDCKGNVNNKGCKYSYGDWSACNTTSNIRTKTMTLDSGDRSMCEATKTVTKSCNKKGGKERCFFGAWGEFGPCRNGVKIKKRVVQYGDSECMKRAVKTLSC</sequence>
<dbReference type="InterPro" id="IPR020091">
    <property type="entry name" value="PTN/MK_diS_sf"/>
</dbReference>
<dbReference type="Gene3D" id="2.20.60.10">
    <property type="entry name" value="Pleiotrophin/Midkine, N-terminal domain"/>
    <property type="match status" value="1"/>
</dbReference>